<keyword evidence="8" id="KW-1185">Reference proteome</keyword>
<evidence type="ECO:0000256" key="4">
    <source>
        <dbReference type="PROSITE-ProRule" id="PRU00108"/>
    </source>
</evidence>
<dbReference type="GO" id="GO:0000981">
    <property type="term" value="F:DNA-binding transcription factor activity, RNA polymerase II-specific"/>
    <property type="evidence" value="ECO:0007669"/>
    <property type="project" value="TreeGrafter"/>
</dbReference>
<accession>A0AAD8ZT72</accession>
<dbReference type="PROSITE" id="PS50071">
    <property type="entry name" value="HOMEOBOX_2"/>
    <property type="match status" value="2"/>
</dbReference>
<feature type="compositionally biased region" description="Polar residues" evidence="5">
    <location>
        <begin position="237"/>
        <end position="253"/>
    </location>
</feature>
<evidence type="ECO:0000313" key="8">
    <source>
        <dbReference type="Proteomes" id="UP001239994"/>
    </source>
</evidence>
<dbReference type="InterPro" id="IPR001356">
    <property type="entry name" value="HD"/>
</dbReference>
<organism evidence="7 8">
    <name type="scientific">Electrophorus voltai</name>
    <dbReference type="NCBI Taxonomy" id="2609070"/>
    <lineage>
        <taxon>Eukaryota</taxon>
        <taxon>Metazoa</taxon>
        <taxon>Chordata</taxon>
        <taxon>Craniata</taxon>
        <taxon>Vertebrata</taxon>
        <taxon>Euteleostomi</taxon>
        <taxon>Actinopterygii</taxon>
        <taxon>Neopterygii</taxon>
        <taxon>Teleostei</taxon>
        <taxon>Ostariophysi</taxon>
        <taxon>Gymnotiformes</taxon>
        <taxon>Gymnotoidei</taxon>
        <taxon>Gymnotidae</taxon>
        <taxon>Electrophorus</taxon>
    </lineage>
</organism>
<dbReference type="InterPro" id="IPR050255">
    <property type="entry name" value="POU_domain_TF"/>
</dbReference>
<dbReference type="InterPro" id="IPR009057">
    <property type="entry name" value="Homeodomain-like_sf"/>
</dbReference>
<dbReference type="AlphaFoldDB" id="A0AAD8ZT72"/>
<dbReference type="GO" id="GO:0005634">
    <property type="term" value="C:nucleus"/>
    <property type="evidence" value="ECO:0007669"/>
    <property type="project" value="UniProtKB-SubCell"/>
</dbReference>
<keyword evidence="1 4" id="KW-0238">DNA-binding</keyword>
<evidence type="ECO:0000256" key="3">
    <source>
        <dbReference type="ARBA" id="ARBA00023242"/>
    </source>
</evidence>
<feature type="region of interest" description="Disordered" evidence="5">
    <location>
        <begin position="509"/>
        <end position="546"/>
    </location>
</feature>
<dbReference type="CDD" id="cd00086">
    <property type="entry name" value="homeodomain"/>
    <property type="match status" value="2"/>
</dbReference>
<proteinExistence type="predicted"/>
<feature type="domain" description="Homeobox" evidence="6">
    <location>
        <begin position="1"/>
        <end position="62"/>
    </location>
</feature>
<keyword evidence="2 4" id="KW-0371">Homeobox</keyword>
<feature type="region of interest" description="Disordered" evidence="5">
    <location>
        <begin position="336"/>
        <end position="356"/>
    </location>
</feature>
<dbReference type="SUPFAM" id="SSF46689">
    <property type="entry name" value="Homeodomain-like"/>
    <property type="match status" value="2"/>
</dbReference>
<keyword evidence="3 4" id="KW-0539">Nucleus</keyword>
<comment type="caution">
    <text evidence="7">The sequence shown here is derived from an EMBL/GenBank/DDBJ whole genome shotgun (WGS) entry which is preliminary data.</text>
</comment>
<evidence type="ECO:0000256" key="5">
    <source>
        <dbReference type="SAM" id="MobiDB-lite"/>
    </source>
</evidence>
<feature type="DNA-binding region" description="Homeobox" evidence="4">
    <location>
        <begin position="3"/>
        <end position="63"/>
    </location>
</feature>
<feature type="domain" description="Homeobox" evidence="6">
    <location>
        <begin position="437"/>
        <end position="501"/>
    </location>
</feature>
<name>A0AAD8ZT72_9TELE</name>
<evidence type="ECO:0000259" key="6">
    <source>
        <dbReference type="PROSITE" id="PS50071"/>
    </source>
</evidence>
<dbReference type="Gene3D" id="1.10.10.60">
    <property type="entry name" value="Homeodomain-like"/>
    <property type="match status" value="2"/>
</dbReference>
<dbReference type="EMBL" id="JAROKS010000004">
    <property type="protein sequence ID" value="KAK1804221.1"/>
    <property type="molecule type" value="Genomic_DNA"/>
</dbReference>
<comment type="subcellular location">
    <subcellularLocation>
        <location evidence="4">Nucleus</location>
    </subcellularLocation>
</comment>
<feature type="region of interest" description="Disordered" evidence="5">
    <location>
        <begin position="237"/>
        <end position="265"/>
    </location>
</feature>
<sequence>MNLRSVFTPEQQRILERYYDNGMTNQSKSCFQLILQCAQETKLDFSVVRTWVGNKRRKLASKADKNGVAGVSNHSLAAAGGSLVAGSVLTAEMAAVRGVQRAPATVHLLPPPASCPSSSSSPSSLSPLSSGSGANSTSDVIVTGTYSLPRGTSRLDSSSHGRAGAKATPLHLEAEQGPHPRPAMQPDVAPLHSAIPALQLKAPHVPTTGAPIFSQMRRSFSPRDPATVPPGWVKQYGASQHQPWPPTSHQQTPALHRNPPASTPESGVRIQQVFTIAGLAEGLQRPPPGTSQERGLNKPRSPVMSETFSIAMETGDANDEYSREEELANMGAQIQLSKSPGSGAVESNRDLAGGPSLLDNRGMYTVTGRSQTAVALNSPNSVQFGEKGCQTNSSLLLSPASRSSYPFKLISQTSPSRTPNLKASSMTAPWLLSNSRKRTFQDRTQFTDVDLHTLKRYWDNGMTSLGSVCREKISAAATELNVDSEIVKTWIGNRRRKYRLMGIEIPPPKGGPATFTKVASTDSPSPLTPEEDEPKTLKPPEDSEQNDAISVCLSEGRENAFLSAWRYELILVLVNVFPFFFKDGASDSFLKENDDCSNSSTIAENVKIEIIDEDDVVDDDDDDGDVATDVEQLHSLLEYKHEEVQYLESELQNQKQKYHELRTFTQSLVMALKNNDSDKQQVSKMLLFRASVRAANSGEELLANLPQQVEEDLGPSPETDGQSSIQMTSMEKDSSVSEGEGDMDPL</sequence>
<evidence type="ECO:0000313" key="7">
    <source>
        <dbReference type="EMBL" id="KAK1804221.1"/>
    </source>
</evidence>
<evidence type="ECO:0000256" key="2">
    <source>
        <dbReference type="ARBA" id="ARBA00023155"/>
    </source>
</evidence>
<dbReference type="GO" id="GO:0000978">
    <property type="term" value="F:RNA polymerase II cis-regulatory region sequence-specific DNA binding"/>
    <property type="evidence" value="ECO:0007669"/>
    <property type="project" value="TreeGrafter"/>
</dbReference>
<feature type="DNA-binding region" description="Homeobox" evidence="4">
    <location>
        <begin position="439"/>
        <end position="502"/>
    </location>
</feature>
<feature type="region of interest" description="Disordered" evidence="5">
    <location>
        <begin position="110"/>
        <end position="136"/>
    </location>
</feature>
<feature type="region of interest" description="Disordered" evidence="5">
    <location>
        <begin position="703"/>
        <end position="746"/>
    </location>
</feature>
<dbReference type="PANTHER" id="PTHR11636:SF80">
    <property type="entry name" value="HIGHLY DIVERGENT HOMEOBOX"/>
    <property type="match status" value="1"/>
</dbReference>
<feature type="compositionally biased region" description="Polar residues" evidence="5">
    <location>
        <begin position="719"/>
        <end position="729"/>
    </location>
</feature>
<dbReference type="PANTHER" id="PTHR11636">
    <property type="entry name" value="POU DOMAIN"/>
    <property type="match status" value="1"/>
</dbReference>
<dbReference type="Proteomes" id="UP001239994">
    <property type="component" value="Unassembled WGS sequence"/>
</dbReference>
<dbReference type="SMART" id="SM00389">
    <property type="entry name" value="HOX"/>
    <property type="match status" value="2"/>
</dbReference>
<reference evidence="7" key="1">
    <citation type="submission" date="2023-03" db="EMBL/GenBank/DDBJ databases">
        <title>Electrophorus voltai genome.</title>
        <authorList>
            <person name="Bian C."/>
        </authorList>
    </citation>
    <scope>NUCLEOTIDE SEQUENCE</scope>
    <source>
        <strain evidence="7">CB-2022</strain>
        <tissue evidence="7">Muscle</tissue>
    </source>
</reference>
<feature type="compositionally biased region" description="Low complexity" evidence="5">
    <location>
        <begin position="115"/>
        <end position="132"/>
    </location>
</feature>
<protein>
    <recommendedName>
        <fullName evidence="6">Homeobox domain-containing protein</fullName>
    </recommendedName>
</protein>
<evidence type="ECO:0000256" key="1">
    <source>
        <dbReference type="ARBA" id="ARBA00023125"/>
    </source>
</evidence>
<feature type="region of interest" description="Disordered" evidence="5">
    <location>
        <begin position="281"/>
        <end position="301"/>
    </location>
</feature>
<gene>
    <name evidence="7" type="ORF">P4O66_020258</name>
</gene>